<keyword evidence="11" id="KW-1185">Reference proteome</keyword>
<protein>
    <submittedName>
        <fullName evidence="10">Cytochrome-c peroxidase</fullName>
    </submittedName>
</protein>
<evidence type="ECO:0000256" key="8">
    <source>
        <dbReference type="SAM" id="SignalP"/>
    </source>
</evidence>
<evidence type="ECO:0000256" key="7">
    <source>
        <dbReference type="PROSITE-ProRule" id="PRU00433"/>
    </source>
</evidence>
<dbReference type="PROSITE" id="PS51007">
    <property type="entry name" value="CYTC"/>
    <property type="match status" value="2"/>
</dbReference>
<organism evidence="10 11">
    <name type="scientific">Flavobacterium ammoniigenes</name>
    <dbReference type="NCBI Taxonomy" id="1751095"/>
    <lineage>
        <taxon>Bacteria</taxon>
        <taxon>Pseudomonadati</taxon>
        <taxon>Bacteroidota</taxon>
        <taxon>Flavobacteriia</taxon>
        <taxon>Flavobacteriales</taxon>
        <taxon>Flavobacteriaceae</taxon>
        <taxon>Flavobacterium</taxon>
    </lineage>
</organism>
<evidence type="ECO:0000313" key="10">
    <source>
        <dbReference type="EMBL" id="BDB55272.1"/>
    </source>
</evidence>
<keyword evidence="10" id="KW-0575">Peroxidase</keyword>
<keyword evidence="2 7" id="KW-0349">Heme</keyword>
<dbReference type="EMBL" id="AP025184">
    <property type="protein sequence ID" value="BDB55272.1"/>
    <property type="molecule type" value="Genomic_DNA"/>
</dbReference>
<dbReference type="GO" id="GO:0004601">
    <property type="term" value="F:peroxidase activity"/>
    <property type="evidence" value="ECO:0007669"/>
    <property type="project" value="UniProtKB-KW"/>
</dbReference>
<dbReference type="PANTHER" id="PTHR30600:SF10">
    <property type="entry name" value="BLL6722 PROTEIN"/>
    <property type="match status" value="1"/>
</dbReference>
<accession>A0ABM7V6S1</accession>
<dbReference type="InterPro" id="IPR036909">
    <property type="entry name" value="Cyt_c-like_dom_sf"/>
</dbReference>
<comment type="subcellular location">
    <subcellularLocation>
        <location evidence="1">Cell envelope</location>
    </subcellularLocation>
</comment>
<reference evidence="10 11" key="2">
    <citation type="journal article" date="2022" name="Microorganisms">
        <title>Complete Genome Sequences of Two Flavobacterium ammonificans Strains and a Flavobacterium ammoniigenes Strain of Ammonifying Bacterioplankton Isolated from Surface River Water.</title>
        <authorList>
            <person name="Suda W."/>
            <person name="Ogata Y."/>
            <person name="Shindo C."/>
            <person name="Watanabe K."/>
        </authorList>
    </citation>
    <scope>NUCLEOTIDE SEQUENCE [LARGE SCALE GENOMIC DNA]</scope>
    <source>
        <strain evidence="10 11">GENT5</strain>
    </source>
</reference>
<dbReference type="InterPro" id="IPR009056">
    <property type="entry name" value="Cyt_c-like_dom"/>
</dbReference>
<feature type="chain" id="PRO_5046214575" evidence="8">
    <location>
        <begin position="21"/>
        <end position="394"/>
    </location>
</feature>
<evidence type="ECO:0000256" key="5">
    <source>
        <dbReference type="ARBA" id="ARBA00023002"/>
    </source>
</evidence>
<proteinExistence type="predicted"/>
<keyword evidence="5" id="KW-0560">Oxidoreductase</keyword>
<dbReference type="RefSeq" id="WP_229316657.1">
    <property type="nucleotide sequence ID" value="NZ_AP025184.1"/>
</dbReference>
<dbReference type="PROSITE" id="PS51257">
    <property type="entry name" value="PROKAR_LIPOPROTEIN"/>
    <property type="match status" value="1"/>
</dbReference>
<gene>
    <name evidence="10" type="primary">mauG</name>
    <name evidence="10" type="ORF">GENT5_15770</name>
</gene>
<dbReference type="InterPro" id="IPR004852">
    <property type="entry name" value="Di-haem_cyt_c_peroxidsae"/>
</dbReference>
<dbReference type="PANTHER" id="PTHR30600">
    <property type="entry name" value="CYTOCHROME C PEROXIDASE-RELATED"/>
    <property type="match status" value="1"/>
</dbReference>
<name>A0ABM7V6S1_9FLAO</name>
<feature type="domain" description="Cytochrome c" evidence="9">
    <location>
        <begin position="72"/>
        <end position="181"/>
    </location>
</feature>
<keyword evidence="4 8" id="KW-0732">Signal</keyword>
<dbReference type="Gene3D" id="1.10.760.10">
    <property type="entry name" value="Cytochrome c-like domain"/>
    <property type="match status" value="2"/>
</dbReference>
<evidence type="ECO:0000256" key="4">
    <source>
        <dbReference type="ARBA" id="ARBA00022729"/>
    </source>
</evidence>
<feature type="domain" description="Cytochrome c" evidence="9">
    <location>
        <begin position="238"/>
        <end position="378"/>
    </location>
</feature>
<evidence type="ECO:0000256" key="3">
    <source>
        <dbReference type="ARBA" id="ARBA00022723"/>
    </source>
</evidence>
<dbReference type="Pfam" id="PF03150">
    <property type="entry name" value="CCP_MauG"/>
    <property type="match status" value="1"/>
</dbReference>
<evidence type="ECO:0000259" key="9">
    <source>
        <dbReference type="PROSITE" id="PS51007"/>
    </source>
</evidence>
<evidence type="ECO:0000256" key="1">
    <source>
        <dbReference type="ARBA" id="ARBA00004196"/>
    </source>
</evidence>
<dbReference type="Proteomes" id="UP001319867">
    <property type="component" value="Chromosome"/>
</dbReference>
<dbReference type="SUPFAM" id="SSF46626">
    <property type="entry name" value="Cytochrome c"/>
    <property type="match status" value="2"/>
</dbReference>
<keyword evidence="3 7" id="KW-0479">Metal-binding</keyword>
<feature type="signal peptide" evidence="8">
    <location>
        <begin position="1"/>
        <end position="20"/>
    </location>
</feature>
<evidence type="ECO:0000313" key="11">
    <source>
        <dbReference type="Proteomes" id="UP001319867"/>
    </source>
</evidence>
<evidence type="ECO:0000256" key="6">
    <source>
        <dbReference type="ARBA" id="ARBA00023004"/>
    </source>
</evidence>
<dbReference type="InterPro" id="IPR051395">
    <property type="entry name" value="Cytochrome_c_Peroxidase/MauG"/>
</dbReference>
<sequence length="394" mass="42664">MKQSTSLLFLVSLFTFYSCSNSTESEIATSYPNVIEAFTGKIDLNSLSNYANQTKPAYITKDNTAGNPITDKGATLGRVLFYDKNLSSNNTISCASCHIQANAFGDDTDASDGVNGTTTRHAMRLVNSRFSNERKFFWDERAATLELQTSEPIKNHIEMGFSGTSGDGSITTLISKLQAIGYYKELFKYVYGSEEITESKLQNALAQFIRSIQSFDSKYDAGRSAVQNDNQAFPNFTAQENQGKTLFLTPPVFDGLGVRTSGGFGCAACHAAPEFDIDPNTKNNGIIGVLNGTGIDITNTKAPSLRDLVNANGIPNGPMMHTGGLVTLQNVIGHYGSINLAARNTNLDPRLAPNGFGQQLNFQPGEVNALIAFIKTLTGTNVYSDPKWASPFKQ</sequence>
<evidence type="ECO:0000256" key="2">
    <source>
        <dbReference type="ARBA" id="ARBA00022617"/>
    </source>
</evidence>
<reference evidence="10 11" key="1">
    <citation type="journal article" date="2022" name="Int. J. Syst. Evol. Microbiol.">
        <title>Flavobacterium ammonificans sp. nov. and Flavobacterium ammoniigenes sp. nov., ammonifying bacteria isolated from surface river water.</title>
        <authorList>
            <person name="Watanabe K."/>
            <person name="Kitamura T."/>
            <person name="Ogata Y."/>
            <person name="Shindo C."/>
            <person name="Suda W."/>
        </authorList>
    </citation>
    <scope>NUCLEOTIDE SEQUENCE [LARGE SCALE GENOMIC DNA]</scope>
    <source>
        <strain evidence="10 11">GENT5</strain>
    </source>
</reference>
<keyword evidence="6 7" id="KW-0408">Iron</keyword>